<keyword evidence="2" id="KW-1185">Reference proteome</keyword>
<proteinExistence type="predicted"/>
<evidence type="ECO:0000313" key="1">
    <source>
        <dbReference type="EMBL" id="QOZ62676.1"/>
    </source>
</evidence>
<organism evidence="1 2">
    <name type="scientific">Bradyrhizobium guangdongense</name>
    <dbReference type="NCBI Taxonomy" id="1325090"/>
    <lineage>
        <taxon>Bacteria</taxon>
        <taxon>Pseudomonadati</taxon>
        <taxon>Pseudomonadota</taxon>
        <taxon>Alphaproteobacteria</taxon>
        <taxon>Hyphomicrobiales</taxon>
        <taxon>Nitrobacteraceae</taxon>
        <taxon>Bradyrhizobium</taxon>
    </lineage>
</organism>
<sequence>MMFSAQSFAWCSVGFAVLAAALWAASALVNLPVVRSTYDGIDGLEPFQAAIKKAARLNMLAAASAAISALCQAVSLAL</sequence>
<dbReference type="RefSeq" id="WP_128968246.1">
    <property type="nucleotide sequence ID" value="NZ_CP030051.1"/>
</dbReference>
<protein>
    <recommendedName>
        <fullName evidence="3">DUF1772 domain-containing protein</fullName>
    </recommendedName>
</protein>
<accession>A0ABX6UP22</accession>
<dbReference type="EMBL" id="CP030057">
    <property type="protein sequence ID" value="QOZ62676.1"/>
    <property type="molecule type" value="Genomic_DNA"/>
</dbReference>
<evidence type="ECO:0000313" key="2">
    <source>
        <dbReference type="Proteomes" id="UP000593880"/>
    </source>
</evidence>
<reference evidence="1 2" key="1">
    <citation type="submission" date="2018-06" db="EMBL/GenBank/DDBJ databases">
        <title>Comparative genomics of rhizobia nodulating Arachis hypogaea in China.</title>
        <authorList>
            <person name="Li Y."/>
        </authorList>
    </citation>
    <scope>NUCLEOTIDE SEQUENCE [LARGE SCALE GENOMIC DNA]</scope>
    <source>
        <strain evidence="1 2">CCBAU 51658</strain>
    </source>
</reference>
<dbReference type="Proteomes" id="UP000593880">
    <property type="component" value="Chromosome"/>
</dbReference>
<name>A0ABX6UP22_9BRAD</name>
<evidence type="ECO:0008006" key="3">
    <source>
        <dbReference type="Google" id="ProtNLM"/>
    </source>
</evidence>
<gene>
    <name evidence="1" type="ORF">XH86_31015</name>
</gene>